<dbReference type="Gene3D" id="1.10.579.10">
    <property type="entry name" value="DNA Cyclobutane Dipyrimidine Photolyase, subunit A, domain 3"/>
    <property type="match status" value="1"/>
</dbReference>
<feature type="domain" description="Photolyase/cryptochrome alpha/beta" evidence="6">
    <location>
        <begin position="2"/>
        <end position="128"/>
    </location>
</feature>
<sequence length="450" mass="49523">MPETVMWFRRDLRTADHPALHAAAAEAAGAGVLPLFVLDDALLRPAGPSRTAWLFRSLRSLSASLDGALLVRRGDPAQVVPATAAEVGAASVHVTADANPYGRRRDEAVAAALAADGRRLVRTGTPYAIGPGTVRKADGSGFAVFSPFARAWAQVGPPRPAGPAPEAELLRGLEGEGVPDDPDLEGVTLPEVSEAAARARWRQFLDGVGTYAEDRERPDRTGTSSLSAHLKYGEVHPRTLFADLAPLGGPGPETFRTELVWREFYADVLWRHPGSAREHYRPELGSMRFDPPSELVAAWEEGRTGYPFVDAGMRQMHAEGWMHNRLRMVVASFLVKDLHVDWRVGARIFMHWLRDGDLASNNHGWQWVAGTGTDAAPYFRVFNPVTQGQKFDPDGEYVRRYVPELRHLPGKKAHAPWEHPDGYAHGYPQRVVDHAAEREEALARYAEVRG</sequence>
<dbReference type="GO" id="GO:0071949">
    <property type="term" value="F:FAD binding"/>
    <property type="evidence" value="ECO:0007669"/>
    <property type="project" value="TreeGrafter"/>
</dbReference>
<feature type="binding site" evidence="4">
    <location>
        <begin position="223"/>
        <end position="227"/>
    </location>
    <ligand>
        <name>FAD</name>
        <dbReference type="ChEBI" id="CHEBI:57692"/>
    </ligand>
</feature>
<feature type="binding site" evidence="4">
    <location>
        <position position="255"/>
    </location>
    <ligand>
        <name>FAD</name>
        <dbReference type="ChEBI" id="CHEBI:57692"/>
    </ligand>
</feature>
<dbReference type="GO" id="GO:0006139">
    <property type="term" value="P:nucleobase-containing compound metabolic process"/>
    <property type="evidence" value="ECO:0007669"/>
    <property type="project" value="UniProtKB-ARBA"/>
</dbReference>
<evidence type="ECO:0000256" key="2">
    <source>
        <dbReference type="ARBA" id="ARBA00022827"/>
    </source>
</evidence>
<feature type="binding site" evidence="4">
    <location>
        <begin position="355"/>
        <end position="357"/>
    </location>
    <ligand>
        <name>FAD</name>
        <dbReference type="ChEBI" id="CHEBI:57692"/>
    </ligand>
</feature>
<dbReference type="PANTHER" id="PTHR11455:SF9">
    <property type="entry name" value="CRYPTOCHROME CIRCADIAN CLOCK 5 ISOFORM X1"/>
    <property type="match status" value="1"/>
</dbReference>
<reference evidence="7" key="1">
    <citation type="submission" date="2020-02" db="EMBL/GenBank/DDBJ databases">
        <authorList>
            <person name="Meier V. D."/>
        </authorList>
    </citation>
    <scope>NUCLEOTIDE SEQUENCE</scope>
    <source>
        <strain evidence="7">AVDCRST_MAG35</strain>
    </source>
</reference>
<dbReference type="InterPro" id="IPR005101">
    <property type="entry name" value="Cryptochr/Photolyase_FAD-bd"/>
</dbReference>
<dbReference type="PROSITE" id="PS51645">
    <property type="entry name" value="PHR_CRY_ALPHA_BETA"/>
    <property type="match status" value="1"/>
</dbReference>
<keyword evidence="2 4" id="KW-0274">FAD</keyword>
<organism evidence="7">
    <name type="scientific">uncultured Quadrisphaera sp</name>
    <dbReference type="NCBI Taxonomy" id="904978"/>
    <lineage>
        <taxon>Bacteria</taxon>
        <taxon>Bacillati</taxon>
        <taxon>Actinomycetota</taxon>
        <taxon>Actinomycetes</taxon>
        <taxon>Kineosporiales</taxon>
        <taxon>Kineosporiaceae</taxon>
        <taxon>Quadrisphaera</taxon>
        <taxon>environmental samples</taxon>
    </lineage>
</organism>
<dbReference type="InterPro" id="IPR036134">
    <property type="entry name" value="Crypto/Photolyase_FAD-like_sf"/>
</dbReference>
<dbReference type="Gene3D" id="3.40.50.620">
    <property type="entry name" value="HUPs"/>
    <property type="match status" value="1"/>
</dbReference>
<evidence type="ECO:0000256" key="5">
    <source>
        <dbReference type="RuleBase" id="RU004182"/>
    </source>
</evidence>
<dbReference type="PANTHER" id="PTHR11455">
    <property type="entry name" value="CRYPTOCHROME"/>
    <property type="match status" value="1"/>
</dbReference>
<evidence type="ECO:0000256" key="1">
    <source>
        <dbReference type="ARBA" id="ARBA00022630"/>
    </source>
</evidence>
<comment type="cofactor">
    <cofactor evidence="4">
        <name>FAD</name>
        <dbReference type="ChEBI" id="CHEBI:57692"/>
    </cofactor>
    <text evidence="4">Binds 1 FAD per subunit.</text>
</comment>
<evidence type="ECO:0000256" key="4">
    <source>
        <dbReference type="PIRSR" id="PIRSR602081-1"/>
    </source>
</evidence>
<dbReference type="GO" id="GO:0009416">
    <property type="term" value="P:response to light stimulus"/>
    <property type="evidence" value="ECO:0007669"/>
    <property type="project" value="TreeGrafter"/>
</dbReference>
<name>A0A6J4PNK2_9ACTN</name>
<keyword evidence="1 4" id="KW-0285">Flavoprotein</keyword>
<gene>
    <name evidence="7" type="ORF">AVDCRST_MAG35-1990</name>
</gene>
<dbReference type="GO" id="GO:0003904">
    <property type="term" value="F:deoxyribodipyrimidine photo-lyase activity"/>
    <property type="evidence" value="ECO:0007669"/>
    <property type="project" value="UniProtKB-EC"/>
</dbReference>
<dbReference type="Pfam" id="PF00875">
    <property type="entry name" value="DNA_photolyase"/>
    <property type="match status" value="1"/>
</dbReference>
<feature type="binding site" evidence="4">
    <location>
        <position position="211"/>
    </location>
    <ligand>
        <name>FAD</name>
        <dbReference type="ChEBI" id="CHEBI:57692"/>
    </ligand>
</feature>
<dbReference type="SUPFAM" id="SSF48173">
    <property type="entry name" value="Cryptochrome/photolyase FAD-binding domain"/>
    <property type="match status" value="1"/>
</dbReference>
<dbReference type="GO" id="GO:0006950">
    <property type="term" value="P:response to stress"/>
    <property type="evidence" value="ECO:0007669"/>
    <property type="project" value="UniProtKB-ARBA"/>
</dbReference>
<dbReference type="InterPro" id="IPR014729">
    <property type="entry name" value="Rossmann-like_a/b/a_fold"/>
</dbReference>
<proteinExistence type="inferred from homology"/>
<dbReference type="InterPro" id="IPR002081">
    <property type="entry name" value="Cryptochrome/DNA_photolyase_1"/>
</dbReference>
<evidence type="ECO:0000259" key="6">
    <source>
        <dbReference type="PROSITE" id="PS51645"/>
    </source>
</evidence>
<dbReference type="AlphaFoldDB" id="A0A6J4PNK2"/>
<comment type="similarity">
    <text evidence="5">Belongs to the DNA photolyase family.</text>
</comment>
<dbReference type="PRINTS" id="PR00147">
    <property type="entry name" value="DNAPHOTLYASE"/>
</dbReference>
<dbReference type="InterPro" id="IPR006050">
    <property type="entry name" value="DNA_photolyase_N"/>
</dbReference>
<dbReference type="EMBL" id="CADCUY010000421">
    <property type="protein sequence ID" value="CAA9421072.1"/>
    <property type="molecule type" value="Genomic_DNA"/>
</dbReference>
<dbReference type="Gene3D" id="1.25.40.80">
    <property type="match status" value="1"/>
</dbReference>
<protein>
    <submittedName>
        <fullName evidence="7">Deoxyribodipyrimidine photolyase</fullName>
        <ecNumber evidence="7">4.1.99.3</ecNumber>
    </submittedName>
</protein>
<dbReference type="SUPFAM" id="SSF52425">
    <property type="entry name" value="Cryptochrome/photolyase, N-terminal domain"/>
    <property type="match status" value="1"/>
</dbReference>
<evidence type="ECO:0000256" key="3">
    <source>
        <dbReference type="ARBA" id="ARBA00022991"/>
    </source>
</evidence>
<evidence type="ECO:0000313" key="7">
    <source>
        <dbReference type="EMBL" id="CAA9421072.1"/>
    </source>
</evidence>
<dbReference type="Pfam" id="PF03441">
    <property type="entry name" value="FAD_binding_7"/>
    <property type="match status" value="1"/>
</dbReference>
<dbReference type="InterPro" id="IPR018394">
    <property type="entry name" value="DNA_photolyase_1_CS_C"/>
</dbReference>
<dbReference type="GO" id="GO:0003677">
    <property type="term" value="F:DNA binding"/>
    <property type="evidence" value="ECO:0007669"/>
    <property type="project" value="TreeGrafter"/>
</dbReference>
<accession>A0A6J4PNK2</accession>
<keyword evidence="7" id="KW-0456">Lyase</keyword>
<feature type="binding site" evidence="4">
    <location>
        <begin position="258"/>
        <end position="265"/>
    </location>
    <ligand>
        <name>FAD</name>
        <dbReference type="ChEBI" id="CHEBI:57692"/>
    </ligand>
</feature>
<dbReference type="InterPro" id="IPR036155">
    <property type="entry name" value="Crypto/Photolyase_N_sf"/>
</dbReference>
<dbReference type="PROSITE" id="PS00691">
    <property type="entry name" value="DNA_PHOTOLYASES_1_2"/>
    <property type="match status" value="1"/>
</dbReference>
<dbReference type="EC" id="4.1.99.3" evidence="7"/>
<keyword evidence="3 5" id="KW-0157">Chromophore</keyword>